<feature type="compositionally biased region" description="Polar residues" evidence="2">
    <location>
        <begin position="195"/>
        <end position="215"/>
    </location>
</feature>
<accession>A0A397IRY1</accession>
<dbReference type="AlphaFoldDB" id="A0A397IRY1"/>
<feature type="coiled-coil region" evidence="1">
    <location>
        <begin position="27"/>
        <end position="63"/>
    </location>
</feature>
<keyword evidence="1" id="KW-0175">Coiled coil</keyword>
<keyword evidence="4" id="KW-1185">Reference proteome</keyword>
<evidence type="ECO:0000256" key="1">
    <source>
        <dbReference type="SAM" id="Coils"/>
    </source>
</evidence>
<evidence type="ECO:0000313" key="3">
    <source>
        <dbReference type="EMBL" id="RHZ77552.1"/>
    </source>
</evidence>
<comment type="caution">
    <text evidence="3">The sequence shown here is derived from an EMBL/GenBank/DDBJ whole genome shotgun (WGS) entry which is preliminary data.</text>
</comment>
<dbReference type="OrthoDB" id="2446523at2759"/>
<protein>
    <submittedName>
        <fullName evidence="3">Uncharacterized protein</fullName>
    </submittedName>
</protein>
<name>A0A397IRY1_9GLOM</name>
<gene>
    <name evidence="3" type="ORF">Glove_176g8</name>
</gene>
<organism evidence="3 4">
    <name type="scientific">Diversispora epigaea</name>
    <dbReference type="NCBI Taxonomy" id="1348612"/>
    <lineage>
        <taxon>Eukaryota</taxon>
        <taxon>Fungi</taxon>
        <taxon>Fungi incertae sedis</taxon>
        <taxon>Mucoromycota</taxon>
        <taxon>Glomeromycotina</taxon>
        <taxon>Glomeromycetes</taxon>
        <taxon>Diversisporales</taxon>
        <taxon>Diversisporaceae</taxon>
        <taxon>Diversispora</taxon>
    </lineage>
</organism>
<proteinExistence type="predicted"/>
<sequence length="576" mass="64898">MLSELDLLRKRFTELEIKYTKVIAENAKLIQITEENARREIENVELKSEVAKLRRDIEKIKKQTRVVTSAQSMPSTEDITQSSAFSESPLNTRIQKDDLKVSSSVSSLIADQSDDTPEQIKNISDITSNSDICQESGISTTPIPAETISLDERETNDFLSLKEKERVSNEIRERNREKNLRVQDTSSIIPHEQKNVQSNSQLGVSNSSTDSYQTSDEIGQIPYNQKVEQGVRHELFVSIEDNSDEINNNTFDIQIPEFSLETILTGSSKITAQNIVDLFNIATKIRQKENLCWYCYTKAYENRVKYIKSRNKIDDQSARTLVYNEIKSLLPDITNVNLRKKTFRAKKVYTLFMGIGVDKIQVITYSARAISSLTDIQIQNIINDFLKKSININNTVGCQKVIGVPNGNAHVSDNIDISNTRVNVSTESISADPTQTDTTVPKKLSKAEVSASSNNILSENKISSIDHASVSSISTPDLKIKVSISPALKPITEKALLEKQNNPIHNHAYFRNKTLLQYSDLYKLFISEKFDRYGIIEGSLCPVCKLDHDDGKSVKGRYEAGSYFIICGKREIEITA</sequence>
<dbReference type="Proteomes" id="UP000266861">
    <property type="component" value="Unassembled WGS sequence"/>
</dbReference>
<evidence type="ECO:0000313" key="4">
    <source>
        <dbReference type="Proteomes" id="UP000266861"/>
    </source>
</evidence>
<feature type="region of interest" description="Disordered" evidence="2">
    <location>
        <begin position="68"/>
        <end position="91"/>
    </location>
</feature>
<evidence type="ECO:0000256" key="2">
    <source>
        <dbReference type="SAM" id="MobiDB-lite"/>
    </source>
</evidence>
<feature type="region of interest" description="Disordered" evidence="2">
    <location>
        <begin position="177"/>
        <end position="215"/>
    </location>
</feature>
<dbReference type="EMBL" id="PQFF01000166">
    <property type="protein sequence ID" value="RHZ77552.1"/>
    <property type="molecule type" value="Genomic_DNA"/>
</dbReference>
<reference evidence="3 4" key="1">
    <citation type="submission" date="2018-08" db="EMBL/GenBank/DDBJ databases">
        <title>Genome and evolution of the arbuscular mycorrhizal fungus Diversispora epigaea (formerly Glomus versiforme) and its bacterial endosymbionts.</title>
        <authorList>
            <person name="Sun X."/>
            <person name="Fei Z."/>
            <person name="Harrison M."/>
        </authorList>
    </citation>
    <scope>NUCLEOTIDE SEQUENCE [LARGE SCALE GENOMIC DNA]</scope>
    <source>
        <strain evidence="3 4">IT104</strain>
    </source>
</reference>